<comment type="cofactor">
    <cofactor evidence="1">
        <name>Mg(2+)</name>
        <dbReference type="ChEBI" id="CHEBI:18420"/>
    </cofactor>
</comment>
<dbReference type="SUPFAM" id="SSF51621">
    <property type="entry name" value="Phosphoenolpyruvate/pyruvate domain"/>
    <property type="match status" value="1"/>
</dbReference>
<feature type="binding site" evidence="4">
    <location>
        <position position="143"/>
    </location>
    <ligand>
        <name>substrate</name>
    </ligand>
</feature>
<dbReference type="Proteomes" id="UP000008366">
    <property type="component" value="Unassembled WGS sequence"/>
</dbReference>
<accession>K6WQD1</accession>
<proteinExistence type="predicted"/>
<name>K6WQD1_9MICO</name>
<comment type="caution">
    <text evidence="7">The sequence shown here is derived from an EMBL/GenBank/DDBJ whole genome shotgun (WGS) entry which is preliminary data.</text>
</comment>
<feature type="binding site" evidence="4">
    <location>
        <position position="80"/>
    </location>
    <ligand>
        <name>substrate</name>
    </ligand>
</feature>
<feature type="binding site" evidence="5">
    <location>
        <position position="143"/>
    </location>
    <ligand>
        <name>Mg(2+)</name>
        <dbReference type="ChEBI" id="CHEBI:18420"/>
    </ligand>
</feature>
<dbReference type="STRING" id="1184609.KILIM_031_00080"/>
<dbReference type="InterPro" id="IPR011206">
    <property type="entry name" value="Citrate_lyase_beta/mcl1/mcl2"/>
</dbReference>
<evidence type="ECO:0000256" key="3">
    <source>
        <dbReference type="ARBA" id="ARBA00022842"/>
    </source>
</evidence>
<dbReference type="Pfam" id="PF03328">
    <property type="entry name" value="HpcH_HpaI"/>
    <property type="match status" value="1"/>
</dbReference>
<dbReference type="Gene3D" id="3.20.20.60">
    <property type="entry name" value="Phosphoenolpyruvate-binding domains"/>
    <property type="match status" value="1"/>
</dbReference>
<evidence type="ECO:0000259" key="6">
    <source>
        <dbReference type="Pfam" id="PF03328"/>
    </source>
</evidence>
<dbReference type="eggNOG" id="COG2301">
    <property type="taxonomic scope" value="Bacteria"/>
</dbReference>
<gene>
    <name evidence="7" type="primary">citE</name>
    <name evidence="7" type="ORF">KILIM_031_00080</name>
</gene>
<evidence type="ECO:0000256" key="1">
    <source>
        <dbReference type="ARBA" id="ARBA00001946"/>
    </source>
</evidence>
<dbReference type="PANTHER" id="PTHR32308">
    <property type="entry name" value="LYASE BETA SUBUNIT, PUTATIVE (AFU_ORTHOLOGUE AFUA_4G13030)-RELATED"/>
    <property type="match status" value="1"/>
</dbReference>
<dbReference type="PIRSF" id="PIRSF015582">
    <property type="entry name" value="Cit_lyase_B"/>
    <property type="match status" value="1"/>
</dbReference>
<evidence type="ECO:0000256" key="4">
    <source>
        <dbReference type="PIRSR" id="PIRSR015582-1"/>
    </source>
</evidence>
<feature type="domain" description="HpcH/HpaI aldolase/citrate lyase" evidence="6">
    <location>
        <begin position="19"/>
        <end position="240"/>
    </location>
</feature>
<keyword evidence="8" id="KW-1185">Reference proteome</keyword>
<dbReference type="EMBL" id="BAHD01000031">
    <property type="protein sequence ID" value="GAB96036.1"/>
    <property type="molecule type" value="Genomic_DNA"/>
</dbReference>
<dbReference type="RefSeq" id="WP_006592568.1">
    <property type="nucleotide sequence ID" value="NZ_BAHD01000031.1"/>
</dbReference>
<protein>
    <submittedName>
        <fullName evidence="7">Citrate lyase beta subunit</fullName>
    </submittedName>
</protein>
<dbReference type="PANTHER" id="PTHR32308:SF10">
    <property type="entry name" value="CITRATE LYASE SUBUNIT BETA"/>
    <property type="match status" value="1"/>
</dbReference>
<dbReference type="InterPro" id="IPR005000">
    <property type="entry name" value="Aldolase/citrate-lyase_domain"/>
</dbReference>
<evidence type="ECO:0000313" key="7">
    <source>
        <dbReference type="EMBL" id="GAB96036.1"/>
    </source>
</evidence>
<keyword evidence="3 5" id="KW-0460">Magnesium</keyword>
<sequence length="311" mass="34033">MTVSELDSLPTVDEERPSRSMLFVPGSNAAWISTVHVYGADYVMFDLEDSVSLREKDTARLLVREAIASPIWRERSVAVRINAIDTPFFAADLDAVVSAGVSIVRLPMVRDAEMIRDLDAELTRLEEHYGIEPGRTRILAAVESASGVVNAVQIATASPRMWGIALAAYDYVMDMHTVHDAAVDESQLFYARCAILHAARVAKIHCYDVVFSEVNNIEGFLREVAVLKRLGFDGKSLVNPRQIEPLHRALAPTAGEVEHAHRVIVAAQEADRIGLGVVSLDGKMIDSPIIAAAQRTIRLARVSGVDPKAAR</sequence>
<evidence type="ECO:0000256" key="5">
    <source>
        <dbReference type="PIRSR" id="PIRSR015582-2"/>
    </source>
</evidence>
<evidence type="ECO:0000256" key="2">
    <source>
        <dbReference type="ARBA" id="ARBA00022723"/>
    </source>
</evidence>
<dbReference type="InterPro" id="IPR015813">
    <property type="entry name" value="Pyrv/PenolPyrv_kinase-like_dom"/>
</dbReference>
<dbReference type="GO" id="GO:0000287">
    <property type="term" value="F:magnesium ion binding"/>
    <property type="evidence" value="ECO:0007669"/>
    <property type="project" value="TreeGrafter"/>
</dbReference>
<dbReference type="AlphaFoldDB" id="K6WQD1"/>
<reference evidence="7 8" key="1">
    <citation type="submission" date="2012-08" db="EMBL/GenBank/DDBJ databases">
        <title>Whole genome shotgun sequence of Kineosphaera limosa NBRC 100340.</title>
        <authorList>
            <person name="Yoshida I."/>
            <person name="Isaki S."/>
            <person name="Hosoyama A."/>
            <person name="Tsuchikane K."/>
            <person name="Katsumata H."/>
            <person name="Ando Y."/>
            <person name="Ohji S."/>
            <person name="Hamada M."/>
            <person name="Tamura T."/>
            <person name="Yamazoe A."/>
            <person name="Yamazaki S."/>
            <person name="Fujita N."/>
        </authorList>
    </citation>
    <scope>NUCLEOTIDE SEQUENCE [LARGE SCALE GENOMIC DNA]</scope>
    <source>
        <strain evidence="7 8">NBRC 100340</strain>
    </source>
</reference>
<dbReference type="InterPro" id="IPR040442">
    <property type="entry name" value="Pyrv_kinase-like_dom_sf"/>
</dbReference>
<feature type="binding site" evidence="5">
    <location>
        <position position="170"/>
    </location>
    <ligand>
        <name>Mg(2+)</name>
        <dbReference type="ChEBI" id="CHEBI:18420"/>
    </ligand>
</feature>
<evidence type="ECO:0000313" key="8">
    <source>
        <dbReference type="Proteomes" id="UP000008366"/>
    </source>
</evidence>
<organism evidence="7 8">
    <name type="scientific">Kineosphaera limosa NBRC 100340</name>
    <dbReference type="NCBI Taxonomy" id="1184609"/>
    <lineage>
        <taxon>Bacteria</taxon>
        <taxon>Bacillati</taxon>
        <taxon>Actinomycetota</taxon>
        <taxon>Actinomycetes</taxon>
        <taxon>Micrococcales</taxon>
        <taxon>Dermatophilaceae</taxon>
        <taxon>Kineosphaera</taxon>
    </lineage>
</organism>
<dbReference type="GO" id="GO:0016829">
    <property type="term" value="F:lyase activity"/>
    <property type="evidence" value="ECO:0007669"/>
    <property type="project" value="UniProtKB-KW"/>
</dbReference>
<keyword evidence="7" id="KW-0456">Lyase</keyword>
<keyword evidence="2 5" id="KW-0479">Metal-binding</keyword>
<dbReference type="GO" id="GO:0006107">
    <property type="term" value="P:oxaloacetate metabolic process"/>
    <property type="evidence" value="ECO:0007669"/>
    <property type="project" value="TreeGrafter"/>
</dbReference>